<keyword evidence="4" id="KW-0862">Zinc</keyword>
<keyword evidence="7" id="KW-0223">Dioxygenase</keyword>
<protein>
    <submittedName>
        <fullName evidence="7">Aromatic ring-opening dioxygenase LigB</fullName>
    </submittedName>
</protein>
<dbReference type="SUPFAM" id="SSF53213">
    <property type="entry name" value="LigB-like"/>
    <property type="match status" value="1"/>
</dbReference>
<dbReference type="PATRIC" id="fig|345309.4.peg.3881"/>
<comment type="cofactor">
    <cofactor evidence="1">
        <name>Zn(2+)</name>
        <dbReference type="ChEBI" id="CHEBI:29105"/>
    </cofactor>
</comment>
<evidence type="ECO:0000256" key="1">
    <source>
        <dbReference type="ARBA" id="ARBA00001947"/>
    </source>
</evidence>
<dbReference type="AlphaFoldDB" id="A0A0F3L070"/>
<dbReference type="Pfam" id="PF02900">
    <property type="entry name" value="LigB"/>
    <property type="match status" value="1"/>
</dbReference>
<dbReference type="Proteomes" id="UP000033651">
    <property type="component" value="Unassembled WGS sequence"/>
</dbReference>
<evidence type="ECO:0000256" key="3">
    <source>
        <dbReference type="ARBA" id="ARBA00022723"/>
    </source>
</evidence>
<dbReference type="InterPro" id="IPR014436">
    <property type="entry name" value="Extradiol_dOase_DODA"/>
</dbReference>
<dbReference type="RefSeq" id="WP_045828329.1">
    <property type="nucleotide sequence ID" value="NZ_JZRB01000007.1"/>
</dbReference>
<dbReference type="PANTHER" id="PTHR30096">
    <property type="entry name" value="4,5-DOPA DIOXYGENASE EXTRADIOL-LIKE PROTEIN"/>
    <property type="match status" value="1"/>
</dbReference>
<organism evidence="7 8">
    <name type="scientific">Luteibacter yeojuensis</name>
    <dbReference type="NCBI Taxonomy" id="345309"/>
    <lineage>
        <taxon>Bacteria</taxon>
        <taxon>Pseudomonadati</taxon>
        <taxon>Pseudomonadota</taxon>
        <taxon>Gammaproteobacteria</taxon>
        <taxon>Lysobacterales</taxon>
        <taxon>Rhodanobacteraceae</taxon>
        <taxon>Luteibacter</taxon>
    </lineage>
</organism>
<comment type="similarity">
    <text evidence="2">Belongs to the DODA-type extradiol aromatic ring-opening dioxygenase family.</text>
</comment>
<evidence type="ECO:0000313" key="7">
    <source>
        <dbReference type="EMBL" id="KJV36587.1"/>
    </source>
</evidence>
<dbReference type="EMBL" id="JZRB01000007">
    <property type="protein sequence ID" value="KJV36587.1"/>
    <property type="molecule type" value="Genomic_DNA"/>
</dbReference>
<accession>A0A0F3L070</accession>
<keyword evidence="8" id="KW-1185">Reference proteome</keyword>
<dbReference type="CDD" id="cd07363">
    <property type="entry name" value="45_DOPA_Dioxygenase"/>
    <property type="match status" value="1"/>
</dbReference>
<dbReference type="Gene3D" id="3.40.830.10">
    <property type="entry name" value="LigB-like"/>
    <property type="match status" value="1"/>
</dbReference>
<reference evidence="7 8" key="1">
    <citation type="submission" date="2015-03" db="EMBL/GenBank/DDBJ databases">
        <title>Draft genome sequence of Luteibacter yeojuensis strain SU11.</title>
        <authorList>
            <person name="Sulaiman J."/>
            <person name="Priya K."/>
            <person name="Chan K.-G."/>
        </authorList>
    </citation>
    <scope>NUCLEOTIDE SEQUENCE [LARGE SCALE GENOMIC DNA]</scope>
    <source>
        <strain evidence="7 8">SU11</strain>
    </source>
</reference>
<dbReference type="GO" id="GO:0008198">
    <property type="term" value="F:ferrous iron binding"/>
    <property type="evidence" value="ECO:0007669"/>
    <property type="project" value="InterPro"/>
</dbReference>
<evidence type="ECO:0000256" key="5">
    <source>
        <dbReference type="ARBA" id="ARBA00023002"/>
    </source>
</evidence>
<dbReference type="PIRSF" id="PIRSF006157">
    <property type="entry name" value="Doxgns_DODA"/>
    <property type="match status" value="1"/>
</dbReference>
<evidence type="ECO:0000313" key="8">
    <source>
        <dbReference type="Proteomes" id="UP000033651"/>
    </source>
</evidence>
<proteinExistence type="inferred from homology"/>
<comment type="caution">
    <text evidence="7">The sequence shown here is derived from an EMBL/GenBank/DDBJ whole genome shotgun (WGS) entry which is preliminary data.</text>
</comment>
<gene>
    <name evidence="7" type="ORF">VI08_04375</name>
</gene>
<evidence type="ECO:0000259" key="6">
    <source>
        <dbReference type="Pfam" id="PF02900"/>
    </source>
</evidence>
<dbReference type="OrthoDB" id="9790889at2"/>
<dbReference type="GO" id="GO:0016702">
    <property type="term" value="F:oxidoreductase activity, acting on single donors with incorporation of molecular oxygen, incorporation of two atoms of oxygen"/>
    <property type="evidence" value="ECO:0007669"/>
    <property type="project" value="UniProtKB-ARBA"/>
</dbReference>
<evidence type="ECO:0000256" key="2">
    <source>
        <dbReference type="ARBA" id="ARBA00007581"/>
    </source>
</evidence>
<dbReference type="GO" id="GO:0008270">
    <property type="term" value="F:zinc ion binding"/>
    <property type="evidence" value="ECO:0007669"/>
    <property type="project" value="InterPro"/>
</dbReference>
<feature type="domain" description="Extradiol ring-cleavage dioxygenase class III enzyme subunit B" evidence="6">
    <location>
        <begin position="38"/>
        <end position="236"/>
    </location>
</feature>
<dbReference type="PANTHER" id="PTHR30096:SF0">
    <property type="entry name" value="4,5-DOPA DIOXYGENASE EXTRADIOL-LIKE PROTEIN"/>
    <property type="match status" value="1"/>
</dbReference>
<keyword evidence="3" id="KW-0479">Metal-binding</keyword>
<name>A0A0F3L070_9GAMM</name>
<evidence type="ECO:0000256" key="4">
    <source>
        <dbReference type="ARBA" id="ARBA00022833"/>
    </source>
</evidence>
<keyword evidence="5" id="KW-0560">Oxidoreductase</keyword>
<dbReference type="InterPro" id="IPR004183">
    <property type="entry name" value="Xdiol_dOase_suB"/>
</dbReference>
<sequence length="258" mass="27426">MQRAPALFVSHGAPTFALEPGLLGSQLTALGERFENATAIVIVSPHWQTCGVRVSGAARPATIHDFGGFAPELYTLNYPAPGLPSLAAETAGLLIDQGFAALVDGDRGLDHGAWVPLRYLRPNADTPVLQVSMPHNLDVDSALRLGKALAPLRDRGVVVVGSGSLTHNLREARVTRDAEEYARAFAAWARSAVLAGDVEALRDYRRHAPSALRAHPTDEHYLPLLVAAAAAGDDKPLTIDGGITYGVLSMDCYAWGVH</sequence>